<dbReference type="GeneID" id="5005113"/>
<dbReference type="PANTHER" id="PTHR11635:SF166">
    <property type="entry name" value="CYCLIC NUCLEOTIDE-BINDING DOMAIN-CONTAINING PROTEIN"/>
    <property type="match status" value="1"/>
</dbReference>
<protein>
    <recommendedName>
        <fullName evidence="2">Cyclic nucleotide-binding domain-containing protein</fullName>
    </recommendedName>
</protein>
<dbReference type="OMA" id="VMAPYEG"/>
<evidence type="ECO:0000313" key="4">
    <source>
        <dbReference type="Proteomes" id="UP000001568"/>
    </source>
</evidence>
<dbReference type="InterPro" id="IPR018488">
    <property type="entry name" value="cNMP-bd_CS"/>
</dbReference>
<dbReference type="AlphaFoldDB" id="A4S699"/>
<feature type="domain" description="Cyclic nucleotide-binding" evidence="2">
    <location>
        <begin position="271"/>
        <end position="371"/>
    </location>
</feature>
<keyword evidence="4" id="KW-1185">Reference proteome</keyword>
<dbReference type="GO" id="GO:0030552">
    <property type="term" value="F:cAMP binding"/>
    <property type="evidence" value="ECO:0007669"/>
    <property type="project" value="TreeGrafter"/>
</dbReference>
<feature type="region of interest" description="Disordered" evidence="1">
    <location>
        <begin position="140"/>
        <end position="196"/>
    </location>
</feature>
<dbReference type="InterPro" id="IPR000595">
    <property type="entry name" value="cNMP-bd_dom"/>
</dbReference>
<sequence length="403" mass="43933">MRADAAIALDDALDGDDALALDRRRAVRDRAREAATKTAIHGAAFDGDARARATTTTRRDDDDDARRRETSMDAQRAVLETLTAMQETQIRMNGKLAWISRSVPKIYDAVVNDVTTAIDDQSAKIEALTVRLARGASAGTTAVVGKGTRETREEAAADDDEGRRAREKRLSAPPSRSESPTARRQQTHARAPAATVNYGEIANEENEFAASLPRLGRVGPEVEASTAANTVSKFEKKKTLSPSSSMGKAEDPRKWSRQKWLSHLRATAPKLFGTLDDLSIGDMLDGSKCCFVRRGARVVRQGERGTSMFVVVLGKMHVVVTDAAKNRGEPLQVATMLAGDFFGEIALMTGEERRATVMAPYEGDGNVWVLEFSKSDVGSVILARPNVLRTLTDVCADRRLEKF</sequence>
<dbReference type="GO" id="GO:0004862">
    <property type="term" value="F:cAMP-dependent protein kinase inhibitor activity"/>
    <property type="evidence" value="ECO:0007669"/>
    <property type="project" value="TreeGrafter"/>
</dbReference>
<dbReference type="PANTHER" id="PTHR11635">
    <property type="entry name" value="CAMP-DEPENDENT PROTEIN KINASE REGULATORY CHAIN"/>
    <property type="match status" value="1"/>
</dbReference>
<dbReference type="EMBL" id="CP000593">
    <property type="protein sequence ID" value="ABO99349.1"/>
    <property type="molecule type" value="Genomic_DNA"/>
</dbReference>
<dbReference type="HOGENOM" id="CLU_684060_0_0_1"/>
<feature type="region of interest" description="Disordered" evidence="1">
    <location>
        <begin position="233"/>
        <end position="252"/>
    </location>
</feature>
<dbReference type="Gramene" id="ABO99349">
    <property type="protein sequence ID" value="ABO99349"/>
    <property type="gene ID" value="OSTLU_25387"/>
</dbReference>
<dbReference type="STRING" id="436017.A4S699"/>
<feature type="compositionally biased region" description="Basic and acidic residues" evidence="1">
    <location>
        <begin position="147"/>
        <end position="170"/>
    </location>
</feature>
<dbReference type="InterPro" id="IPR014710">
    <property type="entry name" value="RmlC-like_jellyroll"/>
</dbReference>
<organism evidence="3 4">
    <name type="scientific">Ostreococcus lucimarinus (strain CCE9901)</name>
    <dbReference type="NCBI Taxonomy" id="436017"/>
    <lineage>
        <taxon>Eukaryota</taxon>
        <taxon>Viridiplantae</taxon>
        <taxon>Chlorophyta</taxon>
        <taxon>Mamiellophyceae</taxon>
        <taxon>Mamiellales</taxon>
        <taxon>Bathycoccaceae</taxon>
        <taxon>Ostreococcus</taxon>
    </lineage>
</organism>
<dbReference type="PROSITE" id="PS50042">
    <property type="entry name" value="CNMP_BINDING_3"/>
    <property type="match status" value="1"/>
</dbReference>
<gene>
    <name evidence="3" type="ORF">OSTLU_25387</name>
</gene>
<dbReference type="Pfam" id="PF00027">
    <property type="entry name" value="cNMP_binding"/>
    <property type="match status" value="1"/>
</dbReference>
<feature type="compositionally biased region" description="Polar residues" evidence="1">
    <location>
        <begin position="174"/>
        <end position="184"/>
    </location>
</feature>
<reference evidence="3 4" key="1">
    <citation type="journal article" date="2007" name="Proc. Natl. Acad. Sci. U.S.A.">
        <title>The tiny eukaryote Ostreococcus provides genomic insights into the paradox of plankton speciation.</title>
        <authorList>
            <person name="Palenik B."/>
            <person name="Grimwood J."/>
            <person name="Aerts A."/>
            <person name="Rouze P."/>
            <person name="Salamov A."/>
            <person name="Putnam N."/>
            <person name="Dupont C."/>
            <person name="Jorgensen R."/>
            <person name="Derelle E."/>
            <person name="Rombauts S."/>
            <person name="Zhou K."/>
            <person name="Otillar R."/>
            <person name="Merchant S.S."/>
            <person name="Podell S."/>
            <person name="Gaasterland T."/>
            <person name="Napoli C."/>
            <person name="Gendler K."/>
            <person name="Manuell A."/>
            <person name="Tai V."/>
            <person name="Vallon O."/>
            <person name="Piganeau G."/>
            <person name="Jancek S."/>
            <person name="Heijde M."/>
            <person name="Jabbari K."/>
            <person name="Bowler C."/>
            <person name="Lohr M."/>
            <person name="Robbens S."/>
            <person name="Werner G."/>
            <person name="Dubchak I."/>
            <person name="Pazour G.J."/>
            <person name="Ren Q."/>
            <person name="Paulsen I."/>
            <person name="Delwiche C."/>
            <person name="Schmutz J."/>
            <person name="Rokhsar D."/>
            <person name="Van de Peer Y."/>
            <person name="Moreau H."/>
            <person name="Grigoriev I.V."/>
        </authorList>
    </citation>
    <scope>NUCLEOTIDE SEQUENCE [LARGE SCALE GENOMIC DNA]</scope>
    <source>
        <strain evidence="3 4">CCE9901</strain>
    </source>
</reference>
<dbReference type="GO" id="GO:0005952">
    <property type="term" value="C:cAMP-dependent protein kinase complex"/>
    <property type="evidence" value="ECO:0007669"/>
    <property type="project" value="InterPro"/>
</dbReference>
<evidence type="ECO:0000259" key="2">
    <source>
        <dbReference type="PROSITE" id="PS50042"/>
    </source>
</evidence>
<dbReference type="InterPro" id="IPR050503">
    <property type="entry name" value="cAMP-dep_PK_reg_su-like"/>
</dbReference>
<feature type="compositionally biased region" description="Basic and acidic residues" evidence="1">
    <location>
        <begin position="47"/>
        <end position="70"/>
    </location>
</feature>
<dbReference type="KEGG" id="olu:OSTLU_25387"/>
<dbReference type="OrthoDB" id="549818at2759"/>
<feature type="region of interest" description="Disordered" evidence="1">
    <location>
        <begin position="46"/>
        <end position="70"/>
    </location>
</feature>
<proteinExistence type="predicted"/>
<evidence type="ECO:0000313" key="3">
    <source>
        <dbReference type="EMBL" id="ABO99349.1"/>
    </source>
</evidence>
<dbReference type="GO" id="GO:0005829">
    <property type="term" value="C:cytosol"/>
    <property type="evidence" value="ECO:0007669"/>
    <property type="project" value="TreeGrafter"/>
</dbReference>
<dbReference type="GO" id="GO:0034236">
    <property type="term" value="F:protein kinase A catalytic subunit binding"/>
    <property type="evidence" value="ECO:0007669"/>
    <property type="project" value="TreeGrafter"/>
</dbReference>
<evidence type="ECO:0000256" key="1">
    <source>
        <dbReference type="SAM" id="MobiDB-lite"/>
    </source>
</evidence>
<dbReference type="SUPFAM" id="SSF51206">
    <property type="entry name" value="cAMP-binding domain-like"/>
    <property type="match status" value="1"/>
</dbReference>
<dbReference type="PROSITE" id="PS00888">
    <property type="entry name" value="CNMP_BINDING_1"/>
    <property type="match status" value="1"/>
</dbReference>
<dbReference type="RefSeq" id="XP_001421056.1">
    <property type="nucleotide sequence ID" value="XM_001421019.1"/>
</dbReference>
<name>A4S699_OSTLU</name>
<dbReference type="Gene3D" id="2.60.120.10">
    <property type="entry name" value="Jelly Rolls"/>
    <property type="match status" value="1"/>
</dbReference>
<dbReference type="Proteomes" id="UP000001568">
    <property type="component" value="Chromosome 13"/>
</dbReference>
<dbReference type="SMART" id="SM00100">
    <property type="entry name" value="cNMP"/>
    <property type="match status" value="1"/>
</dbReference>
<dbReference type="CDD" id="cd00038">
    <property type="entry name" value="CAP_ED"/>
    <property type="match status" value="1"/>
</dbReference>
<accession>A4S699</accession>
<dbReference type="InterPro" id="IPR018490">
    <property type="entry name" value="cNMP-bd_dom_sf"/>
</dbReference>